<proteinExistence type="predicted"/>
<sequence length="97" mass="11201">MDWESNRLERAAAIDRYADSISRWRGRLMENADLATIWLTAYNDGDLSEIEILRLNNLWVDFVNTQRANYGRAKTVGDQGLARQAVARICKRGRSRN</sequence>
<reference evidence="1" key="1">
    <citation type="submission" date="2018-05" db="EMBL/GenBank/DDBJ databases">
        <authorList>
            <person name="Lanie J.A."/>
            <person name="Ng W.-L."/>
            <person name="Kazmierczak K.M."/>
            <person name="Andrzejewski T.M."/>
            <person name="Davidsen T.M."/>
            <person name="Wayne K.J."/>
            <person name="Tettelin H."/>
            <person name="Glass J.I."/>
            <person name="Rusch D."/>
            <person name="Podicherti R."/>
            <person name="Tsui H.-C.T."/>
            <person name="Winkler M.E."/>
        </authorList>
    </citation>
    <scope>NUCLEOTIDE SEQUENCE</scope>
</reference>
<gene>
    <name evidence="1" type="ORF">METZ01_LOCUS19839</name>
</gene>
<evidence type="ECO:0000313" key="1">
    <source>
        <dbReference type="EMBL" id="SUZ66985.1"/>
    </source>
</evidence>
<dbReference type="AlphaFoldDB" id="A0A381PIZ0"/>
<accession>A0A381PIZ0</accession>
<dbReference type="EMBL" id="UINC01000999">
    <property type="protein sequence ID" value="SUZ66985.1"/>
    <property type="molecule type" value="Genomic_DNA"/>
</dbReference>
<protein>
    <submittedName>
        <fullName evidence="1">Uncharacterized protein</fullName>
    </submittedName>
</protein>
<organism evidence="1">
    <name type="scientific">marine metagenome</name>
    <dbReference type="NCBI Taxonomy" id="408172"/>
    <lineage>
        <taxon>unclassified sequences</taxon>
        <taxon>metagenomes</taxon>
        <taxon>ecological metagenomes</taxon>
    </lineage>
</organism>
<name>A0A381PIZ0_9ZZZZ</name>